<dbReference type="AlphaFoldDB" id="A0AAW9R4K1"/>
<dbReference type="Proteomes" id="UP001359886">
    <property type="component" value="Unassembled WGS sequence"/>
</dbReference>
<proteinExistence type="predicted"/>
<dbReference type="InterPro" id="IPR001647">
    <property type="entry name" value="HTH_TetR"/>
</dbReference>
<dbReference type="SUPFAM" id="SSF46689">
    <property type="entry name" value="Homeodomain-like"/>
    <property type="match status" value="1"/>
</dbReference>
<comment type="caution">
    <text evidence="7">The sequence shown here is derived from an EMBL/GenBank/DDBJ whole genome shotgun (WGS) entry which is preliminary data.</text>
</comment>
<dbReference type="SUPFAM" id="SSF48498">
    <property type="entry name" value="Tetracyclin repressor-like, C-terminal domain"/>
    <property type="match status" value="1"/>
</dbReference>
<dbReference type="RefSeq" id="WP_354693361.1">
    <property type="nucleotide sequence ID" value="NZ_JAZHOG010000001.1"/>
</dbReference>
<evidence type="ECO:0000256" key="5">
    <source>
        <dbReference type="SAM" id="MobiDB-lite"/>
    </source>
</evidence>
<sequence>MATSNTAEATPKTTRKGRRPARERIFEAAKELFYLNGIRAVGVEGIAAEAGTTKMSLYRSFQSKDELVAECLRDHQNEFWAWWDDAVAPHEGDPKAQLFALIDAFQMASCASTSHGCPLANAIVEINDDEHPGRQVITEHKNEFRRRLRALSHEMGAQDPDQLGDALMLLIEGSYVCQLIFDRSDCPIDSLYWSVRTLVDAHIDGD</sequence>
<dbReference type="InterPro" id="IPR036271">
    <property type="entry name" value="Tet_transcr_reg_TetR-rel_C_sf"/>
</dbReference>
<dbReference type="InterPro" id="IPR009057">
    <property type="entry name" value="Homeodomain-like_sf"/>
</dbReference>
<evidence type="ECO:0000256" key="1">
    <source>
        <dbReference type="ARBA" id="ARBA00023015"/>
    </source>
</evidence>
<dbReference type="Gene3D" id="1.10.357.10">
    <property type="entry name" value="Tetracycline Repressor, domain 2"/>
    <property type="match status" value="1"/>
</dbReference>
<evidence type="ECO:0000313" key="7">
    <source>
        <dbReference type="EMBL" id="MEJ8566037.1"/>
    </source>
</evidence>
<dbReference type="PANTHER" id="PTHR47506">
    <property type="entry name" value="TRANSCRIPTIONAL REGULATORY PROTEIN"/>
    <property type="match status" value="1"/>
</dbReference>
<feature type="DNA-binding region" description="H-T-H motif" evidence="4">
    <location>
        <begin position="42"/>
        <end position="61"/>
    </location>
</feature>
<feature type="region of interest" description="Disordered" evidence="5">
    <location>
        <begin position="1"/>
        <end position="20"/>
    </location>
</feature>
<keyword evidence="8" id="KW-1185">Reference proteome</keyword>
<evidence type="ECO:0000256" key="4">
    <source>
        <dbReference type="PROSITE-ProRule" id="PRU00335"/>
    </source>
</evidence>
<keyword evidence="3" id="KW-0804">Transcription</keyword>
<name>A0AAW9R4K1_9GAMM</name>
<keyword evidence="1" id="KW-0805">Transcription regulation</keyword>
<evidence type="ECO:0000256" key="3">
    <source>
        <dbReference type="ARBA" id="ARBA00023163"/>
    </source>
</evidence>
<feature type="domain" description="HTH tetR-type" evidence="6">
    <location>
        <begin position="19"/>
        <end position="79"/>
    </location>
</feature>
<reference evidence="7 8" key="1">
    <citation type="submission" date="2024-02" db="EMBL/GenBank/DDBJ databases">
        <title>A novel Wenzhouxiangellaceae bacterium, isolated from coastal sediments.</title>
        <authorList>
            <person name="Du Z.-J."/>
            <person name="Ye Y.-Q."/>
            <person name="Zhang X.-Y."/>
        </authorList>
    </citation>
    <scope>NUCLEOTIDE SEQUENCE [LARGE SCALE GENOMIC DNA]</scope>
    <source>
        <strain evidence="7 8">CH-27</strain>
    </source>
</reference>
<dbReference type="EMBL" id="JAZHOG010000001">
    <property type="protein sequence ID" value="MEJ8566037.1"/>
    <property type="molecule type" value="Genomic_DNA"/>
</dbReference>
<dbReference type="PROSITE" id="PS50977">
    <property type="entry name" value="HTH_TETR_2"/>
    <property type="match status" value="1"/>
</dbReference>
<protein>
    <submittedName>
        <fullName evidence="7">TetR/AcrR family transcriptional regulator</fullName>
    </submittedName>
</protein>
<dbReference type="PRINTS" id="PR00455">
    <property type="entry name" value="HTHTETR"/>
</dbReference>
<organism evidence="7 8">
    <name type="scientific">Elongatibacter sediminis</name>
    <dbReference type="NCBI Taxonomy" id="3119006"/>
    <lineage>
        <taxon>Bacteria</taxon>
        <taxon>Pseudomonadati</taxon>
        <taxon>Pseudomonadota</taxon>
        <taxon>Gammaproteobacteria</taxon>
        <taxon>Chromatiales</taxon>
        <taxon>Wenzhouxiangellaceae</taxon>
        <taxon>Elongatibacter</taxon>
    </lineage>
</organism>
<evidence type="ECO:0000256" key="2">
    <source>
        <dbReference type="ARBA" id="ARBA00023125"/>
    </source>
</evidence>
<dbReference type="PANTHER" id="PTHR47506:SF1">
    <property type="entry name" value="HTH-TYPE TRANSCRIPTIONAL REGULATOR YJDC"/>
    <property type="match status" value="1"/>
</dbReference>
<dbReference type="Pfam" id="PF00440">
    <property type="entry name" value="TetR_N"/>
    <property type="match status" value="1"/>
</dbReference>
<evidence type="ECO:0000313" key="8">
    <source>
        <dbReference type="Proteomes" id="UP001359886"/>
    </source>
</evidence>
<keyword evidence="2 4" id="KW-0238">DNA-binding</keyword>
<feature type="compositionally biased region" description="Polar residues" evidence="5">
    <location>
        <begin position="1"/>
        <end position="12"/>
    </location>
</feature>
<gene>
    <name evidence="7" type="ORF">V3330_00255</name>
</gene>
<dbReference type="GO" id="GO:0003677">
    <property type="term" value="F:DNA binding"/>
    <property type="evidence" value="ECO:0007669"/>
    <property type="project" value="UniProtKB-UniRule"/>
</dbReference>
<accession>A0AAW9R4K1</accession>
<evidence type="ECO:0000259" key="6">
    <source>
        <dbReference type="PROSITE" id="PS50977"/>
    </source>
</evidence>